<gene>
    <name evidence="1" type="ORF">DF185_03010</name>
</gene>
<dbReference type="Proteomes" id="UP000248079">
    <property type="component" value="Unassembled WGS sequence"/>
</dbReference>
<evidence type="ECO:0000313" key="1">
    <source>
        <dbReference type="EMBL" id="PXY03075.1"/>
    </source>
</evidence>
<keyword evidence="2" id="KW-1185">Reference proteome</keyword>
<sequence>MKLICILVTITLLFPFGENSKEKKALAIEIGSNLAENKILCSFSHPDKKDEFYIMIEGSSILKGNVRFTITNYNRIKIYEEEFPAIFLIGHGLPFEASEIEKENFIKKRISEFFNEDNFSSPAISAEDTFDEDYSNKEIWEDIKSDQTAIGFYYLIGEGDGRSIAYSKKLKKVVMYFNCC</sequence>
<organism evidence="1 2">
    <name type="scientific">Marinifilum breve</name>
    <dbReference type="NCBI Taxonomy" id="2184082"/>
    <lineage>
        <taxon>Bacteria</taxon>
        <taxon>Pseudomonadati</taxon>
        <taxon>Bacteroidota</taxon>
        <taxon>Bacteroidia</taxon>
        <taxon>Marinilabiliales</taxon>
        <taxon>Marinifilaceae</taxon>
    </lineage>
</organism>
<reference evidence="1 2" key="1">
    <citation type="submission" date="2018-05" db="EMBL/GenBank/DDBJ databases">
        <title>Marinifilum breve JC075T sp. nov., a marine bacterium isolated from Yongle Blue Hole in the South China Sea.</title>
        <authorList>
            <person name="Fu T."/>
        </authorList>
    </citation>
    <scope>NUCLEOTIDE SEQUENCE [LARGE SCALE GENOMIC DNA]</scope>
    <source>
        <strain evidence="1 2">JC075</strain>
    </source>
</reference>
<protein>
    <submittedName>
        <fullName evidence="1">Uncharacterized protein</fullName>
    </submittedName>
</protein>
<dbReference type="OrthoDB" id="886332at2"/>
<proteinExistence type="predicted"/>
<dbReference type="EMBL" id="QFLI01000001">
    <property type="protein sequence ID" value="PXY03075.1"/>
    <property type="molecule type" value="Genomic_DNA"/>
</dbReference>
<dbReference type="AlphaFoldDB" id="A0A2V4A2E8"/>
<evidence type="ECO:0000313" key="2">
    <source>
        <dbReference type="Proteomes" id="UP000248079"/>
    </source>
</evidence>
<accession>A0A2V4A2E8</accession>
<name>A0A2V4A2E8_9BACT</name>
<dbReference type="RefSeq" id="WP_110359231.1">
    <property type="nucleotide sequence ID" value="NZ_QFLI01000001.1"/>
</dbReference>
<comment type="caution">
    <text evidence="1">The sequence shown here is derived from an EMBL/GenBank/DDBJ whole genome shotgun (WGS) entry which is preliminary data.</text>
</comment>